<comment type="caution">
    <text evidence="2">The sequence shown here is derived from an EMBL/GenBank/DDBJ whole genome shotgun (WGS) entry which is preliminary data.</text>
</comment>
<proteinExistence type="predicted"/>
<accession>A0A919PIS5</accession>
<name>A0A919PIS5_9ACTN</name>
<organism evidence="2 3">
    <name type="scientific">Dactylosporangium siamense</name>
    <dbReference type="NCBI Taxonomy" id="685454"/>
    <lineage>
        <taxon>Bacteria</taxon>
        <taxon>Bacillati</taxon>
        <taxon>Actinomycetota</taxon>
        <taxon>Actinomycetes</taxon>
        <taxon>Micromonosporales</taxon>
        <taxon>Micromonosporaceae</taxon>
        <taxon>Dactylosporangium</taxon>
    </lineage>
</organism>
<dbReference type="Proteomes" id="UP000660611">
    <property type="component" value="Unassembled WGS sequence"/>
</dbReference>
<feature type="compositionally biased region" description="Gly residues" evidence="1">
    <location>
        <begin position="96"/>
        <end position="105"/>
    </location>
</feature>
<keyword evidence="3" id="KW-1185">Reference proteome</keyword>
<feature type="compositionally biased region" description="Basic and acidic residues" evidence="1">
    <location>
        <begin position="41"/>
        <end position="50"/>
    </location>
</feature>
<evidence type="ECO:0000256" key="1">
    <source>
        <dbReference type="SAM" id="MobiDB-lite"/>
    </source>
</evidence>
<reference evidence="2" key="1">
    <citation type="submission" date="2021-01" db="EMBL/GenBank/DDBJ databases">
        <title>Whole genome shotgun sequence of Dactylosporangium siamense NBRC 106093.</title>
        <authorList>
            <person name="Komaki H."/>
            <person name="Tamura T."/>
        </authorList>
    </citation>
    <scope>NUCLEOTIDE SEQUENCE</scope>
    <source>
        <strain evidence="2">NBRC 106093</strain>
    </source>
</reference>
<dbReference type="AlphaFoldDB" id="A0A919PIS5"/>
<evidence type="ECO:0000313" key="3">
    <source>
        <dbReference type="Proteomes" id="UP000660611"/>
    </source>
</evidence>
<feature type="compositionally biased region" description="Basic and acidic residues" evidence="1">
    <location>
        <begin position="130"/>
        <end position="146"/>
    </location>
</feature>
<protein>
    <submittedName>
        <fullName evidence="2">Uncharacterized protein</fullName>
    </submittedName>
</protein>
<evidence type="ECO:0000313" key="2">
    <source>
        <dbReference type="EMBL" id="GIG44917.1"/>
    </source>
</evidence>
<feature type="region of interest" description="Disordered" evidence="1">
    <location>
        <begin position="91"/>
        <end position="180"/>
    </location>
</feature>
<gene>
    <name evidence="2" type="ORF">Dsi01nite_029580</name>
</gene>
<feature type="compositionally biased region" description="Basic and acidic residues" evidence="1">
    <location>
        <begin position="106"/>
        <end position="123"/>
    </location>
</feature>
<feature type="region of interest" description="Disordered" evidence="1">
    <location>
        <begin position="34"/>
        <end position="63"/>
    </location>
</feature>
<dbReference type="EMBL" id="BONQ01000047">
    <property type="protein sequence ID" value="GIG44917.1"/>
    <property type="molecule type" value="Genomic_DNA"/>
</dbReference>
<sequence length="180" mass="19507">MRSGVVITGAALVRVRSRNVSVQAKPGGRTVAATRGVFADGQHRERDALPRPRGRRRPGLHGLRGAQAGEDAARPLLLQTDPQHVAVVLHRHGRPRGAGGRGVGPGHREDRTQRDDDRREQHQHAVGTPGDRRAPGPERHHVDRRTLGMSDGRPAAVTGGCPPRRTAAHPASVLMRQHTR</sequence>